<evidence type="ECO:0000313" key="3">
    <source>
        <dbReference type="Proteomes" id="UP000765509"/>
    </source>
</evidence>
<name>A0A9Q3JEN5_9BASI</name>
<dbReference type="PANTHER" id="PTHR11439:SF483">
    <property type="entry name" value="PEPTIDE SYNTHASE GLIP-LIKE, PUTATIVE (AFU_ORTHOLOGUE AFUA_3G12920)-RELATED"/>
    <property type="match status" value="1"/>
</dbReference>
<dbReference type="Pfam" id="PF07727">
    <property type="entry name" value="RVT_2"/>
    <property type="match status" value="1"/>
</dbReference>
<comment type="caution">
    <text evidence="2">The sequence shown here is derived from an EMBL/GenBank/DDBJ whole genome shotgun (WGS) entry which is preliminary data.</text>
</comment>
<keyword evidence="3" id="KW-1185">Reference proteome</keyword>
<dbReference type="AlphaFoldDB" id="A0A9Q3JEN5"/>
<organism evidence="2 3">
    <name type="scientific">Austropuccinia psidii MF-1</name>
    <dbReference type="NCBI Taxonomy" id="1389203"/>
    <lineage>
        <taxon>Eukaryota</taxon>
        <taxon>Fungi</taxon>
        <taxon>Dikarya</taxon>
        <taxon>Basidiomycota</taxon>
        <taxon>Pucciniomycotina</taxon>
        <taxon>Pucciniomycetes</taxon>
        <taxon>Pucciniales</taxon>
        <taxon>Sphaerophragmiaceae</taxon>
        <taxon>Austropuccinia</taxon>
    </lineage>
</organism>
<dbReference type="InterPro" id="IPR013103">
    <property type="entry name" value="RVT_2"/>
</dbReference>
<evidence type="ECO:0000259" key="1">
    <source>
        <dbReference type="Pfam" id="PF07727"/>
    </source>
</evidence>
<sequence length="394" mass="44647">MEEENFFKVCTLADALKHVDSKDILSTKWVFAKKTKPIQYKAQLGARGYRQTYGVNFEEMFAPTPTFNALRLLFAVSVKMKWPLRTFDVKVAFLHSLIDIPIYLWPPKGMQLTKGQVVCLNKALSGTKQAARCWWQHSIGILRRIGFKPNDEDLSTYVYKTQKGTTILWIHVNDGALTASSKTLLTHIIVLLEASLWIKWDEEVNSLIGIKIKQTQDGYSFSQSDLIYKLISITPSTITIAILLYIAQGSRPDIAFSVNYLVRFSMATNQTHWDALEHLIAYMRYTSTLGICIAPRGDVRGLEYFVDANWGGEGNRSTHGFFLLFHGLPIGWQSKRQATVASSTWHWHLRQGKHSGLLSSSVRPLAISYHTGYPIIKPQSAFLQTLPATNRCNI</sequence>
<reference evidence="2" key="1">
    <citation type="submission" date="2021-03" db="EMBL/GenBank/DDBJ databases">
        <title>Draft genome sequence of rust myrtle Austropuccinia psidii MF-1, a brazilian biotype.</title>
        <authorList>
            <person name="Quecine M.C."/>
            <person name="Pachon D.M.R."/>
            <person name="Bonatelli M.L."/>
            <person name="Correr F.H."/>
            <person name="Franceschini L.M."/>
            <person name="Leite T.F."/>
            <person name="Margarido G.R.A."/>
            <person name="Almeida C.A."/>
            <person name="Ferrarezi J.A."/>
            <person name="Labate C.A."/>
        </authorList>
    </citation>
    <scope>NUCLEOTIDE SEQUENCE</scope>
    <source>
        <strain evidence="2">MF-1</strain>
    </source>
</reference>
<dbReference type="PANTHER" id="PTHR11439">
    <property type="entry name" value="GAG-POL-RELATED RETROTRANSPOSON"/>
    <property type="match status" value="1"/>
</dbReference>
<dbReference type="Proteomes" id="UP000765509">
    <property type="component" value="Unassembled WGS sequence"/>
</dbReference>
<accession>A0A9Q3JEN5</accession>
<dbReference type="EMBL" id="AVOT02071589">
    <property type="protein sequence ID" value="MBW0561833.1"/>
    <property type="molecule type" value="Genomic_DNA"/>
</dbReference>
<evidence type="ECO:0000313" key="2">
    <source>
        <dbReference type="EMBL" id="MBW0561833.1"/>
    </source>
</evidence>
<dbReference type="OrthoDB" id="3344688at2759"/>
<protein>
    <recommendedName>
        <fullName evidence="1">Reverse transcriptase Ty1/copia-type domain-containing protein</fullName>
    </recommendedName>
</protein>
<gene>
    <name evidence="2" type="ORF">O181_101548</name>
</gene>
<proteinExistence type="predicted"/>
<feature type="domain" description="Reverse transcriptase Ty1/copia-type" evidence="1">
    <location>
        <begin position="23"/>
        <end position="232"/>
    </location>
</feature>